<evidence type="ECO:0008006" key="3">
    <source>
        <dbReference type="Google" id="ProtNLM"/>
    </source>
</evidence>
<protein>
    <recommendedName>
        <fullName evidence="3">DKNYY family protein</fullName>
    </recommendedName>
</protein>
<keyword evidence="2" id="KW-1185">Reference proteome</keyword>
<gene>
    <name evidence="1" type="ORF">T190607A01A_11308</name>
</gene>
<sequence>MFNFTKIGYQLLFTCHILARKVMLKKNIFLLIVVINTSLSYSQEKYTLNFYNCNYDDFAFTPLSEFNIYDTKTGKEINYKKGWVSGKFNFSTDRPLVRIKYKNIYNQAFDTIINLNNKNTSHVLCIEKFKDYSLQTTFEQCIKNKKKWELNLNSTGCFHWDNESFKIKYKKNKVYVVYKINRGKKQYILLNQKKIDTFILFEKKLRLMNRPNGGCTTSDLYTLNSFYGNLEINDDSCTFNDIYSLKEVLGIKNGKD</sequence>
<evidence type="ECO:0000313" key="2">
    <source>
        <dbReference type="Proteomes" id="UP001497416"/>
    </source>
</evidence>
<reference evidence="1 2" key="1">
    <citation type="submission" date="2024-05" db="EMBL/GenBank/DDBJ databases">
        <authorList>
            <person name="Duchaud E."/>
        </authorList>
    </citation>
    <scope>NUCLEOTIDE SEQUENCE [LARGE SCALE GENOMIC DNA]</scope>
    <source>
        <strain evidence="1">Ena-SAMPLE-TAB-13-05-2024-13:56:06:370-140302</strain>
    </source>
</reference>
<evidence type="ECO:0000313" key="1">
    <source>
        <dbReference type="EMBL" id="CAL2082118.1"/>
    </source>
</evidence>
<name>A0ABM9NWU6_9FLAO</name>
<accession>A0ABM9NWU6</accession>
<proteinExistence type="predicted"/>
<organism evidence="1 2">
    <name type="scientific">Tenacibaculum platacis</name>
    <dbReference type="NCBI Taxonomy" id="3137852"/>
    <lineage>
        <taxon>Bacteria</taxon>
        <taxon>Pseudomonadati</taxon>
        <taxon>Bacteroidota</taxon>
        <taxon>Flavobacteriia</taxon>
        <taxon>Flavobacteriales</taxon>
        <taxon>Flavobacteriaceae</taxon>
        <taxon>Tenacibaculum</taxon>
    </lineage>
</organism>
<comment type="caution">
    <text evidence="1">The sequence shown here is derived from an EMBL/GenBank/DDBJ whole genome shotgun (WGS) entry which is preliminary data.</text>
</comment>
<dbReference type="EMBL" id="CAXIXY010000003">
    <property type="protein sequence ID" value="CAL2082118.1"/>
    <property type="molecule type" value="Genomic_DNA"/>
</dbReference>
<dbReference type="Proteomes" id="UP001497416">
    <property type="component" value="Unassembled WGS sequence"/>
</dbReference>